<dbReference type="RefSeq" id="WP_277834235.1">
    <property type="nucleotide sequence ID" value="NZ_JAAIVF010000006.1"/>
</dbReference>
<evidence type="ECO:0000313" key="4">
    <source>
        <dbReference type="Proteomes" id="UP001152755"/>
    </source>
</evidence>
<evidence type="ECO:0000256" key="2">
    <source>
        <dbReference type="SAM" id="SignalP"/>
    </source>
</evidence>
<evidence type="ECO:0000313" key="3">
    <source>
        <dbReference type="EMBL" id="MDG3013282.1"/>
    </source>
</evidence>
<dbReference type="GO" id="GO:0006974">
    <property type="term" value="P:DNA damage response"/>
    <property type="evidence" value="ECO:0007669"/>
    <property type="project" value="TreeGrafter"/>
</dbReference>
<name>A0A9X4RCP3_9ACTN</name>
<evidence type="ECO:0000256" key="1">
    <source>
        <dbReference type="SAM" id="MobiDB-lite"/>
    </source>
</evidence>
<dbReference type="EMBL" id="JANRHA010000001">
    <property type="protein sequence ID" value="MDG3013282.1"/>
    <property type="molecule type" value="Genomic_DNA"/>
</dbReference>
<reference evidence="3" key="1">
    <citation type="submission" date="2022-08" db="EMBL/GenBank/DDBJ databases">
        <title>Genome analysis of Corynebacteriales strain.</title>
        <authorList>
            <person name="Lee S.D."/>
        </authorList>
    </citation>
    <scope>NUCLEOTIDE SEQUENCE</scope>
    <source>
        <strain evidence="3">D3-21</strain>
    </source>
</reference>
<dbReference type="PANTHER" id="PTHR34387">
    <property type="entry name" value="SLR1258 PROTEIN"/>
    <property type="match status" value="1"/>
</dbReference>
<dbReference type="InterPro" id="IPR052022">
    <property type="entry name" value="26kDa_periplasmic_antigen"/>
</dbReference>
<dbReference type="AlphaFoldDB" id="A0A9X4RCP3"/>
<dbReference type="PROSITE" id="PS51257">
    <property type="entry name" value="PROKAR_LIPOPROTEIN"/>
    <property type="match status" value="1"/>
</dbReference>
<dbReference type="Pfam" id="PF04402">
    <property type="entry name" value="SIMPL"/>
    <property type="match status" value="1"/>
</dbReference>
<dbReference type="Gene3D" id="3.30.110.170">
    <property type="entry name" value="Protein of unknown function (DUF541), domain 1"/>
    <property type="match status" value="1"/>
</dbReference>
<protein>
    <submittedName>
        <fullName evidence="3">SIMPL domain-containing protein</fullName>
    </submittedName>
</protein>
<keyword evidence="2" id="KW-0732">Signal</keyword>
<feature type="region of interest" description="Disordered" evidence="1">
    <location>
        <begin position="192"/>
        <end position="221"/>
    </location>
</feature>
<gene>
    <name evidence="3" type="ORF">NVS88_01775</name>
</gene>
<dbReference type="InterPro" id="IPR007497">
    <property type="entry name" value="SIMPL/DUF541"/>
</dbReference>
<feature type="signal peptide" evidence="2">
    <location>
        <begin position="1"/>
        <end position="19"/>
    </location>
</feature>
<dbReference type="Proteomes" id="UP001152755">
    <property type="component" value="Unassembled WGS sequence"/>
</dbReference>
<proteinExistence type="predicted"/>
<feature type="chain" id="PRO_5040755970" evidence="2">
    <location>
        <begin position="20"/>
        <end position="235"/>
    </location>
</feature>
<organism evidence="3 4">
    <name type="scientific">Speluncibacter jeojiensis</name>
    <dbReference type="NCBI Taxonomy" id="2710754"/>
    <lineage>
        <taxon>Bacteria</taxon>
        <taxon>Bacillati</taxon>
        <taxon>Actinomycetota</taxon>
        <taxon>Actinomycetes</taxon>
        <taxon>Mycobacteriales</taxon>
        <taxon>Speluncibacteraceae</taxon>
        <taxon>Speluncibacter</taxon>
    </lineage>
</organism>
<dbReference type="Gene3D" id="3.30.70.2970">
    <property type="entry name" value="Protein of unknown function (DUF541), domain 2"/>
    <property type="match status" value="1"/>
</dbReference>
<dbReference type="PANTHER" id="PTHR34387:SF1">
    <property type="entry name" value="PERIPLASMIC IMMUNOGENIC PROTEIN"/>
    <property type="match status" value="1"/>
</dbReference>
<comment type="caution">
    <text evidence="3">The sequence shown here is derived from an EMBL/GenBank/DDBJ whole genome shotgun (WGS) entry which is preliminary data.</text>
</comment>
<accession>A0A9X4RCP3</accession>
<keyword evidence="4" id="KW-1185">Reference proteome</keyword>
<sequence>MRRSVVVVAGTLTGALLLAGCGSGAGSGGGAADGNAAGITAQGTGTVSAAPDTLTVRLGVHTEGATAQAALADNRTRATALVGALEHAGVQAQDVQTSGLSIDATAAPDGGLVTGYQVDNTVTAKLHDIAKAGAVIDAAAAAAGDAVRVQQVGFSISDDSALRDKARDQAVQQAKAHAQQLAKAAGVSLGPLRSITEGAPSAPGPGPLRQAAPTTPIEPGQQQVDATVTVVYGIG</sequence>